<reference evidence="4 5" key="1">
    <citation type="submission" date="2019-07" db="EMBL/GenBank/DDBJ databases">
        <authorList>
            <person name="Huq M.A."/>
        </authorList>
    </citation>
    <scope>NUCLEOTIDE SEQUENCE [LARGE SCALE GENOMIC DNA]</scope>
    <source>
        <strain evidence="4 5">MAH-3</strain>
    </source>
</reference>
<organism evidence="4 5">
    <name type="scientific">Fluviicola chungangensis</name>
    <dbReference type="NCBI Taxonomy" id="2597671"/>
    <lineage>
        <taxon>Bacteria</taxon>
        <taxon>Pseudomonadati</taxon>
        <taxon>Bacteroidota</taxon>
        <taxon>Flavobacteriia</taxon>
        <taxon>Flavobacteriales</taxon>
        <taxon>Crocinitomicaceae</taxon>
        <taxon>Fluviicola</taxon>
    </lineage>
</organism>
<dbReference type="Pfam" id="PF00515">
    <property type="entry name" value="TPR_1"/>
    <property type="match status" value="1"/>
</dbReference>
<dbReference type="Pfam" id="PF14559">
    <property type="entry name" value="TPR_19"/>
    <property type="match status" value="1"/>
</dbReference>
<dbReference type="SMART" id="SM00028">
    <property type="entry name" value="TPR"/>
    <property type="match status" value="9"/>
</dbReference>
<evidence type="ECO:0000313" key="4">
    <source>
        <dbReference type="EMBL" id="TSJ47915.1"/>
    </source>
</evidence>
<name>A0A556N6Y8_9FLAO</name>
<dbReference type="InterPro" id="IPR011990">
    <property type="entry name" value="TPR-like_helical_dom_sf"/>
</dbReference>
<dbReference type="PROSITE" id="PS50005">
    <property type="entry name" value="TPR"/>
    <property type="match status" value="7"/>
</dbReference>
<dbReference type="RefSeq" id="WP_144331450.1">
    <property type="nucleotide sequence ID" value="NZ_VLPL01000001.1"/>
</dbReference>
<dbReference type="PANTHER" id="PTHR44943">
    <property type="entry name" value="CELLULOSE SYNTHASE OPERON PROTEIN C"/>
    <property type="match status" value="1"/>
</dbReference>
<keyword evidence="1" id="KW-0677">Repeat</keyword>
<dbReference type="AlphaFoldDB" id="A0A556N6Y8"/>
<feature type="repeat" description="TPR" evidence="3">
    <location>
        <begin position="104"/>
        <end position="137"/>
    </location>
</feature>
<dbReference type="OrthoDB" id="9803982at2"/>
<feature type="repeat" description="TPR" evidence="3">
    <location>
        <begin position="140"/>
        <end position="173"/>
    </location>
</feature>
<feature type="repeat" description="TPR" evidence="3">
    <location>
        <begin position="310"/>
        <end position="343"/>
    </location>
</feature>
<dbReference type="SUPFAM" id="SSF48452">
    <property type="entry name" value="TPR-like"/>
    <property type="match status" value="1"/>
</dbReference>
<dbReference type="InterPro" id="IPR019734">
    <property type="entry name" value="TPR_rpt"/>
</dbReference>
<dbReference type="Proteomes" id="UP000316008">
    <property type="component" value="Unassembled WGS sequence"/>
</dbReference>
<accession>A0A556N6Y8</accession>
<evidence type="ECO:0000256" key="3">
    <source>
        <dbReference type="PROSITE-ProRule" id="PRU00339"/>
    </source>
</evidence>
<gene>
    <name evidence="4" type="ORF">FO442_01940</name>
</gene>
<feature type="repeat" description="TPR" evidence="3">
    <location>
        <begin position="174"/>
        <end position="207"/>
    </location>
</feature>
<comment type="caution">
    <text evidence="4">The sequence shown here is derived from an EMBL/GenBank/DDBJ whole genome shotgun (WGS) entry which is preliminary data.</text>
</comment>
<proteinExistence type="predicted"/>
<dbReference type="EMBL" id="VLPL01000001">
    <property type="protein sequence ID" value="TSJ47915.1"/>
    <property type="molecule type" value="Genomic_DNA"/>
</dbReference>
<evidence type="ECO:0000256" key="1">
    <source>
        <dbReference type="ARBA" id="ARBA00022737"/>
    </source>
</evidence>
<evidence type="ECO:0000313" key="5">
    <source>
        <dbReference type="Proteomes" id="UP000316008"/>
    </source>
</evidence>
<dbReference type="PANTHER" id="PTHR44943:SF8">
    <property type="entry name" value="TPR REPEAT-CONTAINING PROTEIN MJ0263"/>
    <property type="match status" value="1"/>
</dbReference>
<keyword evidence="5" id="KW-1185">Reference proteome</keyword>
<keyword evidence="2 3" id="KW-0802">TPR repeat</keyword>
<feature type="repeat" description="TPR" evidence="3">
    <location>
        <begin position="276"/>
        <end position="309"/>
    </location>
</feature>
<dbReference type="Gene3D" id="1.25.40.10">
    <property type="entry name" value="Tetratricopeptide repeat domain"/>
    <property type="match status" value="2"/>
</dbReference>
<evidence type="ECO:0000256" key="2">
    <source>
        <dbReference type="ARBA" id="ARBA00022803"/>
    </source>
</evidence>
<sequence length="466" mass="53793">MFDWEDDNDNFENHLNDDLARFESQLENNSVGFFDSDRLEAIIDHYLMNGNYSKGELAAEIGIQQYPFNTLFQIRRAQAMSGLGKLKEALELLDVAEQIDSESMELYLTKATIFSQLRDSKRAVNFFRRALELADREEKDEIFLDLATELEQLKDFKGAVEVLEEAMRSNPKNEGALYELAFCFDQLGNNARAIQTYRRFLDDNPYSFTAWYNLGNTYSKEEKFNDAITAYEYCVAINDRFSPAYFNMGNAQLTVEQYKESIESFERCIEIDGDDPLTYCYLGEANEQLNNLSLAWDFYQKALSMSPTLAEAWLGLGIVKDLQGQPKESLHYIERALELEPNMDGYYHVYAGALENAELLQEAEEAYLACLTLDPGNEDCFFDYVDFLLEHRVGEARTFVENYILKHQLFFSVLPIIYLNWVAGNKEGAKLVLVESFNKDPEKTKDVFIRYPELADVQELVNLTRS</sequence>
<protein>
    <submittedName>
        <fullName evidence="4">Tetratricopeptide repeat protein</fullName>
    </submittedName>
</protein>
<feature type="repeat" description="TPR" evidence="3">
    <location>
        <begin position="208"/>
        <end position="241"/>
    </location>
</feature>
<feature type="repeat" description="TPR" evidence="3">
    <location>
        <begin position="242"/>
        <end position="275"/>
    </location>
</feature>
<dbReference type="InterPro" id="IPR051685">
    <property type="entry name" value="Ycf3/AcsC/BcsC/TPR_MFPF"/>
</dbReference>
<dbReference type="Pfam" id="PF13181">
    <property type="entry name" value="TPR_8"/>
    <property type="match status" value="2"/>
</dbReference>
<dbReference type="Pfam" id="PF13432">
    <property type="entry name" value="TPR_16"/>
    <property type="match status" value="1"/>
</dbReference>